<dbReference type="FunFam" id="3.30.360.10:FF:000005">
    <property type="entry name" value="Homoserine dehydrogenase"/>
    <property type="match status" value="1"/>
</dbReference>
<dbReference type="PROSITE" id="PS01042">
    <property type="entry name" value="HOMOSER_DHGENASE"/>
    <property type="match status" value="1"/>
</dbReference>
<dbReference type="PANTHER" id="PTHR43331">
    <property type="entry name" value="HOMOSERINE DEHYDROGENASE"/>
    <property type="match status" value="1"/>
</dbReference>
<dbReference type="CDD" id="cd04881">
    <property type="entry name" value="ACT_HSDH-Hom"/>
    <property type="match status" value="1"/>
</dbReference>
<dbReference type="InterPro" id="IPR036291">
    <property type="entry name" value="NAD(P)-bd_dom_sf"/>
</dbReference>
<evidence type="ECO:0000256" key="3">
    <source>
        <dbReference type="ARBA" id="ARBA00006753"/>
    </source>
</evidence>
<feature type="active site" description="Proton donor" evidence="11">
    <location>
        <position position="208"/>
    </location>
</feature>
<proteinExistence type="inferred from homology"/>
<evidence type="ECO:0000256" key="6">
    <source>
        <dbReference type="ARBA" id="ARBA00022605"/>
    </source>
</evidence>
<evidence type="ECO:0000256" key="12">
    <source>
        <dbReference type="PIRSR" id="PIRSR000098-2"/>
    </source>
</evidence>
<comment type="pathway">
    <text evidence="1 13">Amino-acid biosynthesis; L-threonine biosynthesis; L-threonine from L-aspartate: step 3/5.</text>
</comment>
<keyword evidence="17" id="KW-1185">Reference proteome</keyword>
<dbReference type="PIRSF" id="PIRSF000098">
    <property type="entry name" value="Homoser_dehydrog"/>
    <property type="match status" value="1"/>
</dbReference>
<evidence type="ECO:0000313" key="16">
    <source>
        <dbReference type="EMBL" id="TWW11525.1"/>
    </source>
</evidence>
<dbReference type="InterPro" id="IPR019811">
    <property type="entry name" value="HDH_CS"/>
</dbReference>
<dbReference type="Proteomes" id="UP000321083">
    <property type="component" value="Unassembled WGS sequence"/>
</dbReference>
<dbReference type="AlphaFoldDB" id="A0A5C6MBN2"/>
<dbReference type="EC" id="1.1.1.3" evidence="4 13"/>
<keyword evidence="8 12" id="KW-0521">NADP</keyword>
<evidence type="ECO:0000256" key="11">
    <source>
        <dbReference type="PIRSR" id="PIRSR000098-1"/>
    </source>
</evidence>
<dbReference type="NCBIfam" id="NF004976">
    <property type="entry name" value="PRK06349.1"/>
    <property type="match status" value="1"/>
</dbReference>
<dbReference type="GO" id="GO:0009086">
    <property type="term" value="P:methionine biosynthetic process"/>
    <property type="evidence" value="ECO:0007669"/>
    <property type="project" value="UniProtKB-KW"/>
</dbReference>
<dbReference type="PROSITE" id="PS51671">
    <property type="entry name" value="ACT"/>
    <property type="match status" value="1"/>
</dbReference>
<gene>
    <name evidence="16" type="primary">hom</name>
    <name evidence="16" type="ORF">E3A20_04720</name>
</gene>
<protein>
    <recommendedName>
        <fullName evidence="5 13">Homoserine dehydrogenase</fullName>
        <ecNumber evidence="4 13">1.1.1.3</ecNumber>
    </recommendedName>
</protein>
<keyword evidence="9 13" id="KW-0560">Oxidoreductase</keyword>
<evidence type="ECO:0000256" key="2">
    <source>
        <dbReference type="ARBA" id="ARBA00005062"/>
    </source>
</evidence>
<feature type="binding site" evidence="12">
    <location>
        <position position="108"/>
    </location>
    <ligand>
        <name>NADPH</name>
        <dbReference type="ChEBI" id="CHEBI:57783"/>
    </ligand>
</feature>
<organism evidence="16 17">
    <name type="scientific">Planctomyces bekefii</name>
    <dbReference type="NCBI Taxonomy" id="1653850"/>
    <lineage>
        <taxon>Bacteria</taxon>
        <taxon>Pseudomonadati</taxon>
        <taxon>Planctomycetota</taxon>
        <taxon>Planctomycetia</taxon>
        <taxon>Planctomycetales</taxon>
        <taxon>Planctomycetaceae</taxon>
        <taxon>Planctomyces</taxon>
    </lineage>
</organism>
<dbReference type="InterPro" id="IPR045865">
    <property type="entry name" value="ACT-like_dom_sf"/>
</dbReference>
<dbReference type="InterPro" id="IPR001342">
    <property type="entry name" value="HDH_cat"/>
</dbReference>
<dbReference type="SUPFAM" id="SSF55347">
    <property type="entry name" value="Glyceraldehyde-3-phosphate dehydrogenase-like, C-terminal domain"/>
    <property type="match status" value="1"/>
</dbReference>
<evidence type="ECO:0000256" key="4">
    <source>
        <dbReference type="ARBA" id="ARBA00013213"/>
    </source>
</evidence>
<evidence type="ECO:0000259" key="15">
    <source>
        <dbReference type="PROSITE" id="PS51671"/>
    </source>
</evidence>
<dbReference type="SUPFAM" id="SSF55021">
    <property type="entry name" value="ACT-like"/>
    <property type="match status" value="1"/>
</dbReference>
<evidence type="ECO:0000256" key="7">
    <source>
        <dbReference type="ARBA" id="ARBA00022697"/>
    </source>
</evidence>
<evidence type="ECO:0000256" key="13">
    <source>
        <dbReference type="RuleBase" id="RU000579"/>
    </source>
</evidence>
<reference evidence="16 17" key="1">
    <citation type="submission" date="2019-08" db="EMBL/GenBank/DDBJ databases">
        <title>100 year-old enigma solved: identification of Planctomyces bekefii, the type genus and species of the phylum Planctomycetes.</title>
        <authorList>
            <person name="Svetlana D.N."/>
            <person name="Overmann J."/>
        </authorList>
    </citation>
    <scope>NUCLEOTIDE SEQUENCE [LARGE SCALE GENOMIC DNA]</scope>
    <source>
        <strain evidence="16">Phe10_nw2017</strain>
    </source>
</reference>
<sequence length="436" mass="46086">MAPAGLFPIGLVGCGTVGTGVVRILQSSADLLAAQAGQSLTLRHVVVRDLTRARDVDLSGCAVSDSLDALIADPSVQAVVHVVGGVEGPRQDIVRLLQSGKDVITANKALLCAHGDELFELARSLGRTIGFEAAVAGGIPIISTVCTALTANRILAIEAILNGTSNFILTRMLDRRQIYDDVLREAQQLGYAEADPAMDVDGTDAAQKLAILAKLAFGTAIPFDRIARQGIQNIDLQDLLAAADLGYRIKLLAVARLMTERLEVSVQPTLVRADRSIAMTSGAHNFIAIEGDAVGVLKLAGAGAGRLPTASAVVADLVDCVTGRAACTFQALLRLQQRNPLPLHPSADIARRQYLRFNVADRPHVLADIAHVLGRHGISISSVRQDETEDSVDGTGVARLVILTHRAAEGCLQAADNEIDCLDSLRGPRIRMPIAD</sequence>
<accession>A0A5C6MBN2</accession>
<dbReference type="UniPathway" id="UPA00051">
    <property type="reaction ID" value="UER00465"/>
</dbReference>
<dbReference type="InterPro" id="IPR002912">
    <property type="entry name" value="ACT_dom"/>
</dbReference>
<evidence type="ECO:0000256" key="5">
    <source>
        <dbReference type="ARBA" id="ARBA00013376"/>
    </source>
</evidence>
<dbReference type="InterPro" id="IPR005106">
    <property type="entry name" value="Asp/hSer_DH_NAD-bd"/>
</dbReference>
<dbReference type="Gene3D" id="3.30.360.10">
    <property type="entry name" value="Dihydrodipicolinate Reductase, domain 2"/>
    <property type="match status" value="1"/>
</dbReference>
<feature type="binding site" evidence="12">
    <location>
        <begin position="12"/>
        <end position="19"/>
    </location>
    <ligand>
        <name>NADP(+)</name>
        <dbReference type="ChEBI" id="CHEBI:58349"/>
    </ligand>
</feature>
<dbReference type="GO" id="GO:0004412">
    <property type="term" value="F:homoserine dehydrogenase activity"/>
    <property type="evidence" value="ECO:0007669"/>
    <property type="project" value="UniProtKB-EC"/>
</dbReference>
<keyword evidence="7 13" id="KW-0791">Threonine biosynthesis</keyword>
<dbReference type="Pfam" id="PF03447">
    <property type="entry name" value="NAD_binding_3"/>
    <property type="match status" value="1"/>
</dbReference>
<comment type="similarity">
    <text evidence="3 14">Belongs to the homoserine dehydrogenase family.</text>
</comment>
<dbReference type="Gene3D" id="3.30.70.260">
    <property type="match status" value="1"/>
</dbReference>
<dbReference type="EMBL" id="SRHE01000056">
    <property type="protein sequence ID" value="TWW11525.1"/>
    <property type="molecule type" value="Genomic_DNA"/>
</dbReference>
<comment type="pathway">
    <text evidence="2 13">Amino-acid biosynthesis; L-methionine biosynthesis via de novo pathway; L-homoserine from L-aspartate: step 3/3.</text>
</comment>
<evidence type="ECO:0000313" key="17">
    <source>
        <dbReference type="Proteomes" id="UP000321083"/>
    </source>
</evidence>
<reference evidence="16 17" key="2">
    <citation type="submission" date="2019-08" db="EMBL/GenBank/DDBJ databases">
        <authorList>
            <person name="Henke P."/>
        </authorList>
    </citation>
    <scope>NUCLEOTIDE SEQUENCE [LARGE SCALE GENOMIC DNA]</scope>
    <source>
        <strain evidence="16">Phe10_nw2017</strain>
    </source>
</reference>
<evidence type="ECO:0000256" key="9">
    <source>
        <dbReference type="ARBA" id="ARBA00023002"/>
    </source>
</evidence>
<evidence type="ECO:0000256" key="1">
    <source>
        <dbReference type="ARBA" id="ARBA00005056"/>
    </source>
</evidence>
<comment type="caution">
    <text evidence="16">The sequence shown here is derived from an EMBL/GenBank/DDBJ whole genome shotgun (WGS) entry which is preliminary data.</text>
</comment>
<dbReference type="Pfam" id="PF00742">
    <property type="entry name" value="Homoserine_dh"/>
    <property type="match status" value="1"/>
</dbReference>
<evidence type="ECO:0000256" key="8">
    <source>
        <dbReference type="ARBA" id="ARBA00022857"/>
    </source>
</evidence>
<evidence type="ECO:0000256" key="10">
    <source>
        <dbReference type="ARBA" id="ARBA00023167"/>
    </source>
</evidence>
<keyword evidence="10 13" id="KW-0486">Methionine biosynthesis</keyword>
<evidence type="ECO:0000256" key="14">
    <source>
        <dbReference type="RuleBase" id="RU004171"/>
    </source>
</evidence>
<dbReference type="Gene3D" id="3.40.50.720">
    <property type="entry name" value="NAD(P)-binding Rossmann-like Domain"/>
    <property type="match status" value="1"/>
</dbReference>
<name>A0A5C6MBN2_9PLAN</name>
<feature type="binding site" evidence="12">
    <location>
        <position position="193"/>
    </location>
    <ligand>
        <name>L-homoserine</name>
        <dbReference type="ChEBI" id="CHEBI:57476"/>
    </ligand>
</feature>
<dbReference type="SUPFAM" id="SSF51735">
    <property type="entry name" value="NAD(P)-binding Rossmann-fold domains"/>
    <property type="match status" value="1"/>
</dbReference>
<dbReference type="Pfam" id="PF01842">
    <property type="entry name" value="ACT"/>
    <property type="match status" value="1"/>
</dbReference>
<dbReference type="GO" id="GO:0009088">
    <property type="term" value="P:threonine biosynthetic process"/>
    <property type="evidence" value="ECO:0007669"/>
    <property type="project" value="UniProtKB-UniPathway"/>
</dbReference>
<dbReference type="PANTHER" id="PTHR43331:SF1">
    <property type="entry name" value="HOMOSERINE DEHYDROGENASE"/>
    <property type="match status" value="1"/>
</dbReference>
<dbReference type="GO" id="GO:0050661">
    <property type="term" value="F:NADP binding"/>
    <property type="evidence" value="ECO:0007669"/>
    <property type="project" value="InterPro"/>
</dbReference>
<dbReference type="UniPathway" id="UPA00050">
    <property type="reaction ID" value="UER00063"/>
</dbReference>
<keyword evidence="6 13" id="KW-0028">Amino-acid biosynthesis</keyword>
<dbReference type="InterPro" id="IPR016204">
    <property type="entry name" value="HDH"/>
</dbReference>
<feature type="domain" description="ACT" evidence="15">
    <location>
        <begin position="354"/>
        <end position="433"/>
    </location>
</feature>
<comment type="catalytic activity">
    <reaction evidence="13">
        <text>L-homoserine + NADP(+) = L-aspartate 4-semialdehyde + NADPH + H(+)</text>
        <dbReference type="Rhea" id="RHEA:15761"/>
        <dbReference type="ChEBI" id="CHEBI:15378"/>
        <dbReference type="ChEBI" id="CHEBI:57476"/>
        <dbReference type="ChEBI" id="CHEBI:57783"/>
        <dbReference type="ChEBI" id="CHEBI:58349"/>
        <dbReference type="ChEBI" id="CHEBI:537519"/>
        <dbReference type="EC" id="1.1.1.3"/>
    </reaction>
</comment>